<dbReference type="AlphaFoldDB" id="A0A918SAH2"/>
<accession>A0A918SAH2</accession>
<gene>
    <name evidence="2" type="ORF">GCM10007103_12790</name>
</gene>
<keyword evidence="3" id="KW-1185">Reference proteome</keyword>
<keyword evidence="1" id="KW-0732">Signal</keyword>
<dbReference type="Proteomes" id="UP000610456">
    <property type="component" value="Unassembled WGS sequence"/>
</dbReference>
<evidence type="ECO:0000313" key="3">
    <source>
        <dbReference type="Proteomes" id="UP000610456"/>
    </source>
</evidence>
<evidence type="ECO:0008006" key="4">
    <source>
        <dbReference type="Google" id="ProtNLM"/>
    </source>
</evidence>
<dbReference type="EMBL" id="BMXB01000003">
    <property type="protein sequence ID" value="GHA32786.1"/>
    <property type="molecule type" value="Genomic_DNA"/>
</dbReference>
<reference evidence="2" key="2">
    <citation type="submission" date="2020-09" db="EMBL/GenBank/DDBJ databases">
        <authorList>
            <person name="Sun Q."/>
            <person name="Kim S."/>
        </authorList>
    </citation>
    <scope>NUCLEOTIDE SEQUENCE</scope>
    <source>
        <strain evidence="2">KCTC 12719</strain>
    </source>
</reference>
<reference evidence="2" key="1">
    <citation type="journal article" date="2014" name="Int. J. Syst. Evol. Microbiol.">
        <title>Complete genome sequence of Corynebacterium casei LMG S-19264T (=DSM 44701T), isolated from a smear-ripened cheese.</title>
        <authorList>
            <consortium name="US DOE Joint Genome Institute (JGI-PGF)"/>
            <person name="Walter F."/>
            <person name="Albersmeier A."/>
            <person name="Kalinowski J."/>
            <person name="Ruckert C."/>
        </authorList>
    </citation>
    <scope>NUCLEOTIDE SEQUENCE</scope>
    <source>
        <strain evidence="2">KCTC 12719</strain>
    </source>
</reference>
<sequence>MLRKAALNILLLLPLFCSAQYVDLSGDLNNGFGLRENPGNQLNYRGADIDLEAGAVMWNYSAFLFYGRFDGGNYHNYGFGTDYYLAKGDWYDIAVGGGLSMILRKELVDWEPDQHHLFGFMGWMTRVTGVFWVYPKIGVSGRIGYQRRPDIDLHGIMEGSIGIRVKLKEYKG</sequence>
<feature type="chain" id="PRO_5037357397" description="Outer membrane protein beta-barrel domain-containing protein" evidence="1">
    <location>
        <begin position="20"/>
        <end position="172"/>
    </location>
</feature>
<name>A0A918SAH2_9FLAO</name>
<dbReference type="RefSeq" id="WP_189603893.1">
    <property type="nucleotide sequence ID" value="NZ_BMXB01000003.1"/>
</dbReference>
<evidence type="ECO:0000313" key="2">
    <source>
        <dbReference type="EMBL" id="GHA32786.1"/>
    </source>
</evidence>
<feature type="signal peptide" evidence="1">
    <location>
        <begin position="1"/>
        <end position="19"/>
    </location>
</feature>
<evidence type="ECO:0000256" key="1">
    <source>
        <dbReference type="SAM" id="SignalP"/>
    </source>
</evidence>
<proteinExistence type="predicted"/>
<protein>
    <recommendedName>
        <fullName evidence="4">Outer membrane protein beta-barrel domain-containing protein</fullName>
    </recommendedName>
</protein>
<comment type="caution">
    <text evidence="2">The sequence shown here is derived from an EMBL/GenBank/DDBJ whole genome shotgun (WGS) entry which is preliminary data.</text>
</comment>
<organism evidence="2 3">
    <name type="scientific">Salinimicrobium marinum</name>
    <dbReference type="NCBI Taxonomy" id="680283"/>
    <lineage>
        <taxon>Bacteria</taxon>
        <taxon>Pseudomonadati</taxon>
        <taxon>Bacteroidota</taxon>
        <taxon>Flavobacteriia</taxon>
        <taxon>Flavobacteriales</taxon>
        <taxon>Flavobacteriaceae</taxon>
        <taxon>Salinimicrobium</taxon>
    </lineage>
</organism>